<feature type="transmembrane region" description="Helical" evidence="1">
    <location>
        <begin position="20"/>
        <end position="39"/>
    </location>
</feature>
<evidence type="ECO:0000256" key="1">
    <source>
        <dbReference type="SAM" id="Phobius"/>
    </source>
</evidence>
<keyword evidence="1" id="KW-1133">Transmembrane helix</keyword>
<dbReference type="Proteomes" id="UP001302652">
    <property type="component" value="Chromosome 1"/>
</dbReference>
<keyword evidence="1" id="KW-0812">Transmembrane</keyword>
<proteinExistence type="predicted"/>
<reference evidence="2 3" key="1">
    <citation type="submission" date="2023-10" db="EMBL/GenBank/DDBJ databases">
        <title>Surface-active antibiotics is a multifunctional adaptation for post-fire microbes.</title>
        <authorList>
            <person name="Liu M.D."/>
            <person name="Du Y."/>
            <person name="Koupaei S.K."/>
            <person name="Kim N.R."/>
            <person name="Zhang W."/>
            <person name="Traxler M.F."/>
        </authorList>
    </citation>
    <scope>NUCLEOTIDE SEQUENCE [LARGE SCALE GENOMIC DNA]</scope>
    <source>
        <strain evidence="2 3">F3</strain>
    </source>
</reference>
<dbReference type="RefSeq" id="WP_164862609.1">
    <property type="nucleotide sequence ID" value="NZ_CP136513.1"/>
</dbReference>
<gene>
    <name evidence="2" type="ORF">RW095_23975</name>
</gene>
<evidence type="ECO:0000313" key="2">
    <source>
        <dbReference type="EMBL" id="WOD19309.1"/>
    </source>
</evidence>
<organism evidence="2 3">
    <name type="scientific">Paraburkholderia kirstenboschensis</name>
    <dbReference type="NCBI Taxonomy" id="1245436"/>
    <lineage>
        <taxon>Bacteria</taxon>
        <taxon>Pseudomonadati</taxon>
        <taxon>Pseudomonadota</taxon>
        <taxon>Betaproteobacteria</taxon>
        <taxon>Burkholderiales</taxon>
        <taxon>Burkholderiaceae</taxon>
        <taxon>Paraburkholderia</taxon>
    </lineage>
</organism>
<dbReference type="EMBL" id="CP136513">
    <property type="protein sequence ID" value="WOD19309.1"/>
    <property type="molecule type" value="Genomic_DNA"/>
</dbReference>
<evidence type="ECO:0000313" key="3">
    <source>
        <dbReference type="Proteomes" id="UP001302652"/>
    </source>
</evidence>
<keyword evidence="1" id="KW-0472">Membrane</keyword>
<name>A0ABZ0EQ32_9BURK</name>
<accession>A0ABZ0EQ32</accession>
<sequence length="56" mass="6086">MSITEEKRAYAAMRKPFSVLPLSFCFVDCVSIFVVGIAVSVRVNNETSSIAAAKQC</sequence>
<protein>
    <submittedName>
        <fullName evidence="2">Uncharacterized protein</fullName>
    </submittedName>
</protein>
<keyword evidence="3" id="KW-1185">Reference proteome</keyword>